<evidence type="ECO:0000313" key="1">
    <source>
        <dbReference type="EMBL" id="CAJ1936356.1"/>
    </source>
</evidence>
<dbReference type="Proteomes" id="UP001189624">
    <property type="component" value="Chromosome 3"/>
</dbReference>
<gene>
    <name evidence="1" type="ORF">AYBTSS11_LOCUS7438</name>
</gene>
<dbReference type="EMBL" id="OY731400">
    <property type="protein sequence ID" value="CAJ1936356.1"/>
    <property type="molecule type" value="Genomic_DNA"/>
</dbReference>
<evidence type="ECO:0000313" key="2">
    <source>
        <dbReference type="Proteomes" id="UP001189624"/>
    </source>
</evidence>
<accession>A0AA86S1Z1</accession>
<dbReference type="PANTHER" id="PTHR36615">
    <property type="entry name" value="PROTEIN, PUTATIVE-RELATED"/>
    <property type="match status" value="1"/>
</dbReference>
<dbReference type="Gramene" id="rna-AYBTSS11_LOCUS7438">
    <property type="protein sequence ID" value="CAJ1936356.1"/>
    <property type="gene ID" value="gene-AYBTSS11_LOCUS7438"/>
</dbReference>
<proteinExistence type="predicted"/>
<name>A0AA86S1Z1_9FABA</name>
<reference evidence="1" key="1">
    <citation type="submission" date="2023-10" db="EMBL/GenBank/DDBJ databases">
        <authorList>
            <person name="Domelevo Entfellner J.-B."/>
        </authorList>
    </citation>
    <scope>NUCLEOTIDE SEQUENCE</scope>
</reference>
<dbReference type="AlphaFoldDB" id="A0AA86S1Z1"/>
<keyword evidence="2" id="KW-1185">Reference proteome</keyword>
<protein>
    <submittedName>
        <fullName evidence="1">Uncharacterized protein</fullName>
    </submittedName>
</protein>
<dbReference type="PANTHER" id="PTHR36615:SF8">
    <property type="entry name" value="TRANSMEMBRANE PROTEIN"/>
    <property type="match status" value="1"/>
</dbReference>
<organism evidence="1 2">
    <name type="scientific">Sphenostylis stenocarpa</name>
    <dbReference type="NCBI Taxonomy" id="92480"/>
    <lineage>
        <taxon>Eukaryota</taxon>
        <taxon>Viridiplantae</taxon>
        <taxon>Streptophyta</taxon>
        <taxon>Embryophyta</taxon>
        <taxon>Tracheophyta</taxon>
        <taxon>Spermatophyta</taxon>
        <taxon>Magnoliopsida</taxon>
        <taxon>eudicotyledons</taxon>
        <taxon>Gunneridae</taxon>
        <taxon>Pentapetalae</taxon>
        <taxon>rosids</taxon>
        <taxon>fabids</taxon>
        <taxon>Fabales</taxon>
        <taxon>Fabaceae</taxon>
        <taxon>Papilionoideae</taxon>
        <taxon>50 kb inversion clade</taxon>
        <taxon>NPAAA clade</taxon>
        <taxon>indigoferoid/millettioid clade</taxon>
        <taxon>Phaseoleae</taxon>
        <taxon>Sphenostylis</taxon>
    </lineage>
</organism>
<sequence>MGVHVVVIKRRDLINKNYLSNNTHISGRLIPKRGQVKLGIVVGLFHTVSSLFSSITTRCIGLFSPSNHLIALSSITCSYVG</sequence>